<feature type="transmembrane region" description="Helical" evidence="6">
    <location>
        <begin position="281"/>
        <end position="298"/>
    </location>
</feature>
<protein>
    <recommendedName>
        <fullName evidence="9">Ubiquinone biosynthesis protein UbiA</fullName>
    </recommendedName>
</protein>
<comment type="subcellular location">
    <subcellularLocation>
        <location evidence="1">Membrane</location>
        <topology evidence="1">Multi-pass membrane protein</topology>
    </subcellularLocation>
</comment>
<comment type="caution">
    <text evidence="7">The sequence shown here is derived from an EMBL/GenBank/DDBJ whole genome shotgun (WGS) entry which is preliminary data.</text>
</comment>
<keyword evidence="4 6" id="KW-0472">Membrane</keyword>
<evidence type="ECO:0000256" key="2">
    <source>
        <dbReference type="ARBA" id="ARBA00022692"/>
    </source>
</evidence>
<dbReference type="Pfam" id="PF01040">
    <property type="entry name" value="UbiA"/>
    <property type="match status" value="1"/>
</dbReference>
<dbReference type="STRING" id="159449.B4N89_25690"/>
<keyword evidence="2 6" id="KW-0812">Transmembrane</keyword>
<dbReference type="InterPro" id="IPR000537">
    <property type="entry name" value="UbiA_prenyltransferase"/>
</dbReference>
<keyword evidence="3 6" id="KW-1133">Transmembrane helix</keyword>
<evidence type="ECO:0000256" key="1">
    <source>
        <dbReference type="ARBA" id="ARBA00004141"/>
    </source>
</evidence>
<evidence type="ECO:0000313" key="8">
    <source>
        <dbReference type="Proteomes" id="UP000190037"/>
    </source>
</evidence>
<gene>
    <name evidence="7" type="ORF">B4N89_25690</name>
</gene>
<feature type="transmembrane region" description="Helical" evidence="6">
    <location>
        <begin position="190"/>
        <end position="211"/>
    </location>
</feature>
<evidence type="ECO:0008006" key="9">
    <source>
        <dbReference type="Google" id="ProtNLM"/>
    </source>
</evidence>
<evidence type="ECO:0000256" key="3">
    <source>
        <dbReference type="ARBA" id="ARBA00022989"/>
    </source>
</evidence>
<evidence type="ECO:0000256" key="5">
    <source>
        <dbReference type="SAM" id="MobiDB-lite"/>
    </source>
</evidence>
<dbReference type="GO" id="GO:0016020">
    <property type="term" value="C:membrane"/>
    <property type="evidence" value="ECO:0007669"/>
    <property type="project" value="UniProtKB-SubCell"/>
</dbReference>
<name>A0A1T3P4C4_9ACTN</name>
<evidence type="ECO:0000256" key="6">
    <source>
        <dbReference type="SAM" id="Phobius"/>
    </source>
</evidence>
<proteinExistence type="predicted"/>
<dbReference type="Proteomes" id="UP000190037">
    <property type="component" value="Unassembled WGS sequence"/>
</dbReference>
<evidence type="ECO:0000313" key="7">
    <source>
        <dbReference type="EMBL" id="OPC83874.1"/>
    </source>
</evidence>
<feature type="region of interest" description="Disordered" evidence="5">
    <location>
        <begin position="1"/>
        <end position="32"/>
    </location>
</feature>
<dbReference type="CDD" id="cd13956">
    <property type="entry name" value="PT_UbiA"/>
    <property type="match status" value="1"/>
</dbReference>
<accession>A0A1T3P4C4</accession>
<sequence length="320" mass="32073">MSDTAAPSRPAPHPFARPFSRLRARRPAGTPDYPERAPVVGLLLACHPGPTVAVTALTTGLARAAGRDARGCVLVGAAVLAGQLSVGWCNDAVDAERDRAAGRGGKPVAGGLVGADRVARAARRALVVCVPLSYASGPAAGTAHLVGVGAAWAYDLGVKGTAGSWVPYAIGFGSLPAFVAFGLPGRPGPTWWIVTAAALLGCGAHLADALPDLADDRAAGVRGLPHRLGPTGIRALTPLPLLAATALLAYGRPDRAGRLALLGAGALAAAGALLGGRRPRIPFATSVAVAAIDVALLLRRGTGIARAGSRVVGRSSRQCA</sequence>
<dbReference type="GO" id="GO:0016765">
    <property type="term" value="F:transferase activity, transferring alkyl or aryl (other than methyl) groups"/>
    <property type="evidence" value="ECO:0007669"/>
    <property type="project" value="InterPro"/>
</dbReference>
<keyword evidence="8" id="KW-1185">Reference proteome</keyword>
<dbReference type="AlphaFoldDB" id="A0A1T3P4C4"/>
<dbReference type="OrthoDB" id="3212588at2"/>
<feature type="transmembrane region" description="Helical" evidence="6">
    <location>
        <begin position="231"/>
        <end position="250"/>
    </location>
</feature>
<feature type="transmembrane region" description="Helical" evidence="6">
    <location>
        <begin position="257"/>
        <end position="275"/>
    </location>
</feature>
<evidence type="ECO:0000256" key="4">
    <source>
        <dbReference type="ARBA" id="ARBA00023136"/>
    </source>
</evidence>
<feature type="transmembrane region" description="Helical" evidence="6">
    <location>
        <begin position="165"/>
        <end position="183"/>
    </location>
</feature>
<reference evidence="7 8" key="1">
    <citation type="submission" date="2017-03" db="EMBL/GenBank/DDBJ databases">
        <title>Draft genome sequence of Streptomyces scabrisporus NF3, endophyte isolated from Amphipterygium adstringens.</title>
        <authorList>
            <person name="Vazquez M."/>
            <person name="Ceapa C.D."/>
            <person name="Rodriguez Luna D."/>
            <person name="Sanchez Esquivel S."/>
        </authorList>
    </citation>
    <scope>NUCLEOTIDE SEQUENCE [LARGE SCALE GENOMIC DNA]</scope>
    <source>
        <strain evidence="7 8">NF3</strain>
    </source>
</reference>
<organism evidence="7 8">
    <name type="scientific">Embleya scabrispora</name>
    <dbReference type="NCBI Taxonomy" id="159449"/>
    <lineage>
        <taxon>Bacteria</taxon>
        <taxon>Bacillati</taxon>
        <taxon>Actinomycetota</taxon>
        <taxon>Actinomycetes</taxon>
        <taxon>Kitasatosporales</taxon>
        <taxon>Streptomycetaceae</taxon>
        <taxon>Embleya</taxon>
    </lineage>
</organism>
<feature type="transmembrane region" description="Helical" evidence="6">
    <location>
        <begin position="125"/>
        <end position="153"/>
    </location>
</feature>
<dbReference type="RefSeq" id="WP_078978170.1">
    <property type="nucleotide sequence ID" value="NZ_MWQN01000001.1"/>
</dbReference>
<dbReference type="EMBL" id="MWQN01000001">
    <property type="protein sequence ID" value="OPC83874.1"/>
    <property type="molecule type" value="Genomic_DNA"/>
</dbReference>